<feature type="domain" description="BD-FAE-like" evidence="3">
    <location>
        <begin position="45"/>
        <end position="242"/>
    </location>
</feature>
<name>A0A4Q1CP77_9BACT</name>
<proteinExistence type="predicted"/>
<evidence type="ECO:0000256" key="2">
    <source>
        <dbReference type="SAM" id="SignalP"/>
    </source>
</evidence>
<comment type="caution">
    <text evidence="4">The sequence shown here is derived from an EMBL/GenBank/DDBJ whole genome shotgun (WGS) entry which is preliminary data.</text>
</comment>
<feature type="signal peptide" evidence="2">
    <location>
        <begin position="1"/>
        <end position="22"/>
    </location>
</feature>
<dbReference type="Pfam" id="PF20434">
    <property type="entry name" value="BD-FAE"/>
    <property type="match status" value="1"/>
</dbReference>
<dbReference type="PROSITE" id="PS51257">
    <property type="entry name" value="PROKAR_LIPOPROTEIN"/>
    <property type="match status" value="1"/>
</dbReference>
<keyword evidence="5" id="KW-1185">Reference proteome</keyword>
<keyword evidence="1 4" id="KW-0378">Hydrolase</keyword>
<evidence type="ECO:0000259" key="3">
    <source>
        <dbReference type="Pfam" id="PF20434"/>
    </source>
</evidence>
<gene>
    <name evidence="4" type="ORF">ESA94_05895</name>
</gene>
<dbReference type="EMBL" id="SDHW01000001">
    <property type="protein sequence ID" value="RXK62531.1"/>
    <property type="molecule type" value="Genomic_DNA"/>
</dbReference>
<dbReference type="SUPFAM" id="SSF53474">
    <property type="entry name" value="alpha/beta-Hydrolases"/>
    <property type="match status" value="1"/>
</dbReference>
<organism evidence="4 5">
    <name type="scientific">Lacibacter luteus</name>
    <dbReference type="NCBI Taxonomy" id="2508719"/>
    <lineage>
        <taxon>Bacteria</taxon>
        <taxon>Pseudomonadati</taxon>
        <taxon>Bacteroidota</taxon>
        <taxon>Chitinophagia</taxon>
        <taxon>Chitinophagales</taxon>
        <taxon>Chitinophagaceae</taxon>
        <taxon>Lacibacter</taxon>
    </lineage>
</organism>
<dbReference type="InterPro" id="IPR050300">
    <property type="entry name" value="GDXG_lipolytic_enzyme"/>
</dbReference>
<sequence>MFCMRTILVCLFAMLTFGSCKKKDDAGAAKTMLKVKYGTDVRQAMDIYLPANRNTATTPVLILIHGGGWTEGSRSDLNAVVDTLQRRMPDYAICNISYRLAANGQNIFPAQENDVKAAVEFIFNKQTEYGISNHFALLGASAGAHLALLHTYKYSSPVKIKAVVSFFGPTELVQMYNNPPNPLIPLLLAGVTGGTPTSNSAIYQQSSPYNFVVAGASPTLLLHGSNDVVVAASQSSILHDKLNSVSVPNQYVLYPGAGHGDWTSAVYTDAFLKVETFIKQYNP</sequence>
<protein>
    <submittedName>
        <fullName evidence="4">Alpha/beta hydrolase</fullName>
    </submittedName>
</protein>
<dbReference type="GO" id="GO:0016787">
    <property type="term" value="F:hydrolase activity"/>
    <property type="evidence" value="ECO:0007669"/>
    <property type="project" value="UniProtKB-KW"/>
</dbReference>
<dbReference type="Proteomes" id="UP000290204">
    <property type="component" value="Unassembled WGS sequence"/>
</dbReference>
<evidence type="ECO:0000256" key="1">
    <source>
        <dbReference type="ARBA" id="ARBA00022801"/>
    </source>
</evidence>
<accession>A0A4Q1CP77</accession>
<dbReference type="AlphaFoldDB" id="A0A4Q1CP77"/>
<keyword evidence="2" id="KW-0732">Signal</keyword>
<dbReference type="PANTHER" id="PTHR48081:SF13">
    <property type="entry name" value="ALPHA_BETA HYDROLASE"/>
    <property type="match status" value="1"/>
</dbReference>
<feature type="chain" id="PRO_5020889161" evidence="2">
    <location>
        <begin position="23"/>
        <end position="283"/>
    </location>
</feature>
<dbReference type="InterPro" id="IPR029058">
    <property type="entry name" value="AB_hydrolase_fold"/>
</dbReference>
<evidence type="ECO:0000313" key="5">
    <source>
        <dbReference type="Proteomes" id="UP000290204"/>
    </source>
</evidence>
<reference evidence="4 5" key="1">
    <citation type="submission" date="2019-01" db="EMBL/GenBank/DDBJ databases">
        <title>Lacibacter sp. strain TTM-7.</title>
        <authorList>
            <person name="Chen W.-M."/>
        </authorList>
    </citation>
    <scope>NUCLEOTIDE SEQUENCE [LARGE SCALE GENOMIC DNA]</scope>
    <source>
        <strain evidence="4 5">TTM-7</strain>
    </source>
</reference>
<dbReference type="OrthoDB" id="9777975at2"/>
<dbReference type="PANTHER" id="PTHR48081">
    <property type="entry name" value="AB HYDROLASE SUPERFAMILY PROTEIN C4A8.06C"/>
    <property type="match status" value="1"/>
</dbReference>
<evidence type="ECO:0000313" key="4">
    <source>
        <dbReference type="EMBL" id="RXK62531.1"/>
    </source>
</evidence>
<dbReference type="InterPro" id="IPR049492">
    <property type="entry name" value="BD-FAE-like_dom"/>
</dbReference>
<dbReference type="Gene3D" id="3.40.50.1820">
    <property type="entry name" value="alpha/beta hydrolase"/>
    <property type="match status" value="1"/>
</dbReference>